<dbReference type="Proteomes" id="UP001151760">
    <property type="component" value="Unassembled WGS sequence"/>
</dbReference>
<reference evidence="1" key="1">
    <citation type="journal article" date="2022" name="Int. J. Mol. Sci.">
        <title>Draft Genome of Tanacetum Coccineum: Genomic Comparison of Closely Related Tanacetum-Family Plants.</title>
        <authorList>
            <person name="Yamashiro T."/>
            <person name="Shiraishi A."/>
            <person name="Nakayama K."/>
            <person name="Satake H."/>
        </authorList>
    </citation>
    <scope>NUCLEOTIDE SEQUENCE</scope>
</reference>
<gene>
    <name evidence="1" type="ORF">Tco_0680638</name>
</gene>
<reference evidence="1" key="2">
    <citation type="submission" date="2022-01" db="EMBL/GenBank/DDBJ databases">
        <authorList>
            <person name="Yamashiro T."/>
            <person name="Shiraishi A."/>
            <person name="Satake H."/>
            <person name="Nakayama K."/>
        </authorList>
    </citation>
    <scope>NUCLEOTIDE SEQUENCE</scope>
</reference>
<dbReference type="EMBL" id="BQNB010009623">
    <property type="protein sequence ID" value="GJS66074.1"/>
    <property type="molecule type" value="Genomic_DNA"/>
</dbReference>
<keyword evidence="2" id="KW-1185">Reference proteome</keyword>
<accession>A0ABQ4XLE4</accession>
<sequence length="101" mass="11234">MSTPLTHRLTSESTLKVHLLRGFIGIIFRSPSSTSTAIVARDEVPYYCFVLSPTHVFRGSKPTPAESFKPLARGFKIHTSLEEAKISIMEVDTADPELLQM</sequence>
<proteinExistence type="predicted"/>
<name>A0ABQ4XLE4_9ASTR</name>
<comment type="caution">
    <text evidence="1">The sequence shown here is derived from an EMBL/GenBank/DDBJ whole genome shotgun (WGS) entry which is preliminary data.</text>
</comment>
<evidence type="ECO:0000313" key="2">
    <source>
        <dbReference type="Proteomes" id="UP001151760"/>
    </source>
</evidence>
<organism evidence="1 2">
    <name type="scientific">Tanacetum coccineum</name>
    <dbReference type="NCBI Taxonomy" id="301880"/>
    <lineage>
        <taxon>Eukaryota</taxon>
        <taxon>Viridiplantae</taxon>
        <taxon>Streptophyta</taxon>
        <taxon>Embryophyta</taxon>
        <taxon>Tracheophyta</taxon>
        <taxon>Spermatophyta</taxon>
        <taxon>Magnoliopsida</taxon>
        <taxon>eudicotyledons</taxon>
        <taxon>Gunneridae</taxon>
        <taxon>Pentapetalae</taxon>
        <taxon>asterids</taxon>
        <taxon>campanulids</taxon>
        <taxon>Asterales</taxon>
        <taxon>Asteraceae</taxon>
        <taxon>Asteroideae</taxon>
        <taxon>Anthemideae</taxon>
        <taxon>Anthemidinae</taxon>
        <taxon>Tanacetum</taxon>
    </lineage>
</organism>
<evidence type="ECO:0000313" key="1">
    <source>
        <dbReference type="EMBL" id="GJS66074.1"/>
    </source>
</evidence>
<protein>
    <submittedName>
        <fullName evidence="1">Uncharacterized protein</fullName>
    </submittedName>
</protein>